<dbReference type="Pfam" id="PF19030">
    <property type="entry name" value="TSP1_ADAMTS"/>
    <property type="match status" value="2"/>
</dbReference>
<dbReference type="PANTHER" id="PTHR13723:SF200">
    <property type="entry name" value="ADAM METALLOPEPTIDASE WITH THROMBOSPONDIN TYPE 1 MOTIF B, ISOFORM B"/>
    <property type="match status" value="1"/>
</dbReference>
<evidence type="ECO:0000313" key="6">
    <source>
        <dbReference type="Proteomes" id="UP000515163"/>
    </source>
</evidence>
<dbReference type="RefSeq" id="XP_031563379.1">
    <property type="nucleotide sequence ID" value="XM_031707519.1"/>
</dbReference>
<dbReference type="InterPro" id="IPR050439">
    <property type="entry name" value="ADAMTS_ADAMTS-like"/>
</dbReference>
<dbReference type="GO" id="GO:0004222">
    <property type="term" value="F:metalloendopeptidase activity"/>
    <property type="evidence" value="ECO:0007669"/>
    <property type="project" value="TreeGrafter"/>
</dbReference>
<dbReference type="SMART" id="SM00209">
    <property type="entry name" value="TSP1"/>
    <property type="match status" value="2"/>
</dbReference>
<accession>A0A6P8I610</accession>
<comment type="subcellular location">
    <subcellularLocation>
        <location evidence="1">Secreted</location>
    </subcellularLocation>
</comment>
<organism evidence="6 7">
    <name type="scientific">Actinia tenebrosa</name>
    <name type="common">Australian red waratah sea anemone</name>
    <dbReference type="NCBI Taxonomy" id="6105"/>
    <lineage>
        <taxon>Eukaryota</taxon>
        <taxon>Metazoa</taxon>
        <taxon>Cnidaria</taxon>
        <taxon>Anthozoa</taxon>
        <taxon>Hexacorallia</taxon>
        <taxon>Actiniaria</taxon>
        <taxon>Actiniidae</taxon>
        <taxon>Actinia</taxon>
    </lineage>
</organism>
<keyword evidence="4" id="KW-0677">Repeat</keyword>
<dbReference type="AlphaFoldDB" id="A0A6P8I610"/>
<evidence type="ECO:0000256" key="3">
    <source>
        <dbReference type="ARBA" id="ARBA00022729"/>
    </source>
</evidence>
<keyword evidence="5" id="KW-0472">Membrane</keyword>
<keyword evidence="5" id="KW-1133">Transmembrane helix</keyword>
<dbReference type="PROSITE" id="PS50092">
    <property type="entry name" value="TSP1"/>
    <property type="match status" value="1"/>
</dbReference>
<feature type="transmembrane region" description="Helical" evidence="5">
    <location>
        <begin position="211"/>
        <end position="228"/>
    </location>
</feature>
<dbReference type="PANTHER" id="PTHR13723">
    <property type="entry name" value="ADAMTS A DISINTEGRIN AND METALLOPROTEASE WITH THROMBOSPONDIN MOTIFS PROTEASE"/>
    <property type="match status" value="1"/>
</dbReference>
<dbReference type="KEGG" id="aten:116298937"/>
<keyword evidence="2" id="KW-0964">Secreted</keyword>
<gene>
    <name evidence="7 8" type="primary">LOC116298937</name>
</gene>
<dbReference type="Gene3D" id="2.20.100.10">
    <property type="entry name" value="Thrombospondin type-1 (TSP1) repeat"/>
    <property type="match status" value="2"/>
</dbReference>
<evidence type="ECO:0000313" key="8">
    <source>
        <dbReference type="RefSeq" id="XP_031563379.1"/>
    </source>
</evidence>
<dbReference type="Proteomes" id="UP000515163">
    <property type="component" value="Unplaced"/>
</dbReference>
<dbReference type="GO" id="GO:0030198">
    <property type="term" value="P:extracellular matrix organization"/>
    <property type="evidence" value="ECO:0007669"/>
    <property type="project" value="TreeGrafter"/>
</dbReference>
<evidence type="ECO:0000256" key="5">
    <source>
        <dbReference type="SAM" id="Phobius"/>
    </source>
</evidence>
<dbReference type="SUPFAM" id="SSF82895">
    <property type="entry name" value="TSP-1 type 1 repeat"/>
    <property type="match status" value="2"/>
</dbReference>
<dbReference type="GeneID" id="116298937"/>
<dbReference type="OrthoDB" id="5948003at2759"/>
<evidence type="ECO:0000256" key="2">
    <source>
        <dbReference type="ARBA" id="ARBA00022525"/>
    </source>
</evidence>
<name>A0A6P8I610_ACTTE</name>
<reference evidence="7 8" key="1">
    <citation type="submission" date="2025-04" db="UniProtKB">
        <authorList>
            <consortium name="RefSeq"/>
        </authorList>
    </citation>
    <scope>IDENTIFICATION</scope>
    <source>
        <tissue evidence="7 8">Tentacle</tissue>
    </source>
</reference>
<dbReference type="GO" id="GO:0005576">
    <property type="term" value="C:extracellular region"/>
    <property type="evidence" value="ECO:0007669"/>
    <property type="project" value="UniProtKB-SubCell"/>
</dbReference>
<evidence type="ECO:0000256" key="4">
    <source>
        <dbReference type="ARBA" id="ARBA00022737"/>
    </source>
</evidence>
<proteinExistence type="predicted"/>
<keyword evidence="5" id="KW-0812">Transmembrane</keyword>
<dbReference type="InterPro" id="IPR036383">
    <property type="entry name" value="TSP1_rpt_sf"/>
</dbReference>
<evidence type="ECO:0000313" key="7">
    <source>
        <dbReference type="RefSeq" id="XP_031563378.1"/>
    </source>
</evidence>
<dbReference type="GO" id="GO:0031012">
    <property type="term" value="C:extracellular matrix"/>
    <property type="evidence" value="ECO:0007669"/>
    <property type="project" value="TreeGrafter"/>
</dbReference>
<dbReference type="RefSeq" id="XP_031563378.1">
    <property type="nucleotide sequence ID" value="XM_031707518.1"/>
</dbReference>
<dbReference type="FunFam" id="2.20.100.10:FF:000005">
    <property type="entry name" value="ADAM metallopeptidase with thrombospondin type 1 motif 9"/>
    <property type="match status" value="1"/>
</dbReference>
<keyword evidence="3" id="KW-0732">Signal</keyword>
<evidence type="ECO:0000256" key="1">
    <source>
        <dbReference type="ARBA" id="ARBA00004613"/>
    </source>
</evidence>
<sequence length="229" mass="25216">MGDTNVGYDYFYYKPGQGSKTTFVWRYKATGSCSATCAGGHQAQIVTCHRNDDESRVSRKFCDLGNKPSELVPCNTQVCPAKWEPELWQPCSRICGGGNHSRLVPCVQQVTSEIYRNVEYHYCNISARPPLTSTCNEVDCGIAWVPGEWSKCVIGKHGGTATREIKCQNILANGTVLTLNRNHCEIVGNMLPEAIMNCTLHASSHYVRPSSLGNLIAVILTCLMFGFLG</sequence>
<keyword evidence="6" id="KW-1185">Reference proteome</keyword>
<dbReference type="GO" id="GO:0006508">
    <property type="term" value="P:proteolysis"/>
    <property type="evidence" value="ECO:0007669"/>
    <property type="project" value="TreeGrafter"/>
</dbReference>
<protein>
    <submittedName>
        <fullName evidence="7 8">A disintegrin and metalloproteinase with thrombospondin motifs 6-like</fullName>
    </submittedName>
</protein>
<dbReference type="InterPro" id="IPR000884">
    <property type="entry name" value="TSP1_rpt"/>
</dbReference>